<protein>
    <recommendedName>
        <fullName evidence="10">Fluoride-specific ion channel FluC</fullName>
    </recommendedName>
</protein>
<evidence type="ECO:0000313" key="12">
    <source>
        <dbReference type="Proteomes" id="UP000037175"/>
    </source>
</evidence>
<evidence type="ECO:0000256" key="10">
    <source>
        <dbReference type="HAMAP-Rule" id="MF_00454"/>
    </source>
</evidence>
<comment type="caution">
    <text evidence="11">The sequence shown here is derived from an EMBL/GenBank/DDBJ whole genome shotgun (WGS) entry which is preliminary data.</text>
</comment>
<keyword evidence="10" id="KW-0915">Sodium</keyword>
<keyword evidence="2 10" id="KW-1003">Cell membrane</keyword>
<evidence type="ECO:0000256" key="1">
    <source>
        <dbReference type="ARBA" id="ARBA00004651"/>
    </source>
</evidence>
<keyword evidence="12" id="KW-1185">Reference proteome</keyword>
<dbReference type="PATRIC" id="fig|281456.6.peg.2556"/>
<evidence type="ECO:0000256" key="5">
    <source>
        <dbReference type="ARBA" id="ARBA00023136"/>
    </source>
</evidence>
<dbReference type="EMBL" id="LGTE01000019">
    <property type="protein sequence ID" value="KNZ68924.1"/>
    <property type="molecule type" value="Genomic_DNA"/>
</dbReference>
<evidence type="ECO:0000256" key="6">
    <source>
        <dbReference type="ARBA" id="ARBA00023303"/>
    </source>
</evidence>
<sequence>MDYIAVGLAGFLGAVSRVLLGKIINTWLGWSFPVNTLIINLTGCFALSFFLTLTLERLEINPRLRLAIGTGFLGAYTTFSTFAVESINLIRNQQVWPALVYLLATPLGCVILAWAGSVAAMALAQRQAG</sequence>
<dbReference type="HAMAP" id="MF_00454">
    <property type="entry name" value="FluC"/>
    <property type="match status" value="1"/>
</dbReference>
<keyword evidence="3 10" id="KW-0812">Transmembrane</keyword>
<evidence type="ECO:0000256" key="8">
    <source>
        <dbReference type="ARBA" id="ARBA00035585"/>
    </source>
</evidence>
<dbReference type="Proteomes" id="UP000037175">
    <property type="component" value="Unassembled WGS sequence"/>
</dbReference>
<feature type="transmembrane region" description="Helical" evidence="10">
    <location>
        <begin position="99"/>
        <end position="124"/>
    </location>
</feature>
<dbReference type="NCBIfam" id="TIGR00494">
    <property type="entry name" value="crcB"/>
    <property type="match status" value="1"/>
</dbReference>
<dbReference type="RefSeq" id="WP_052218540.1">
    <property type="nucleotide sequence ID" value="NZ_LGTE01000019.1"/>
</dbReference>
<dbReference type="GO" id="GO:0046872">
    <property type="term" value="F:metal ion binding"/>
    <property type="evidence" value="ECO:0007669"/>
    <property type="project" value="UniProtKB-KW"/>
</dbReference>
<comment type="activity regulation">
    <text evidence="10">Na(+) is not transported, but it plays an essential structural role and its presence is essential for fluoride channel function.</text>
</comment>
<evidence type="ECO:0000256" key="2">
    <source>
        <dbReference type="ARBA" id="ARBA00022475"/>
    </source>
</evidence>
<evidence type="ECO:0000256" key="9">
    <source>
        <dbReference type="ARBA" id="ARBA00049940"/>
    </source>
</evidence>
<keyword evidence="10" id="KW-0406">Ion transport</keyword>
<accession>A0A0L6W1I7</accession>
<evidence type="ECO:0000313" key="11">
    <source>
        <dbReference type="EMBL" id="KNZ68924.1"/>
    </source>
</evidence>
<feature type="binding site" evidence="10">
    <location>
        <position position="74"/>
    </location>
    <ligand>
        <name>Na(+)</name>
        <dbReference type="ChEBI" id="CHEBI:29101"/>
        <note>structural</note>
    </ligand>
</feature>
<reference evidence="12" key="1">
    <citation type="submission" date="2015-07" db="EMBL/GenBank/DDBJ databases">
        <title>Complete Genome of Thermincola ferriacetica strain Z-0001T.</title>
        <authorList>
            <person name="Lusk B."/>
            <person name="Badalamenti J.P."/>
            <person name="Parameswaran P."/>
            <person name="Bond D.R."/>
            <person name="Torres C.I."/>
        </authorList>
    </citation>
    <scope>NUCLEOTIDE SEQUENCE [LARGE SCALE GENOMIC DNA]</scope>
    <source>
        <strain evidence="12">Z-0001</strain>
    </source>
</reference>
<gene>
    <name evidence="10" type="primary">fluC</name>
    <name evidence="10" type="synonym">crcB</name>
    <name evidence="11" type="ORF">Tfer_2413</name>
</gene>
<proteinExistence type="inferred from homology"/>
<keyword evidence="6 10" id="KW-0407">Ion channel</keyword>
<evidence type="ECO:0000256" key="4">
    <source>
        <dbReference type="ARBA" id="ARBA00022989"/>
    </source>
</evidence>
<dbReference type="AlphaFoldDB" id="A0A0L6W1I7"/>
<feature type="transmembrane region" description="Helical" evidence="10">
    <location>
        <begin position="66"/>
        <end position="87"/>
    </location>
</feature>
<comment type="catalytic activity">
    <reaction evidence="8">
        <text>fluoride(in) = fluoride(out)</text>
        <dbReference type="Rhea" id="RHEA:76159"/>
        <dbReference type="ChEBI" id="CHEBI:17051"/>
    </reaction>
    <physiologicalReaction direction="left-to-right" evidence="8">
        <dbReference type="Rhea" id="RHEA:76160"/>
    </physiologicalReaction>
</comment>
<feature type="binding site" evidence="10">
    <location>
        <position position="77"/>
    </location>
    <ligand>
        <name>Na(+)</name>
        <dbReference type="ChEBI" id="CHEBI:29101"/>
        <note>structural</note>
    </ligand>
</feature>
<comment type="function">
    <text evidence="9 10">Fluoride-specific ion channel. Important for reducing fluoride concentration in the cell, thus reducing its toxicity.</text>
</comment>
<comment type="similarity">
    <text evidence="7 10">Belongs to the fluoride channel Fluc/FEX (TC 1.A.43) family.</text>
</comment>
<name>A0A0L6W1I7_9FIRM</name>
<keyword evidence="10" id="KW-0813">Transport</keyword>
<dbReference type="PANTHER" id="PTHR28259:SF1">
    <property type="entry name" value="FLUORIDE EXPORT PROTEIN 1-RELATED"/>
    <property type="match status" value="1"/>
</dbReference>
<comment type="subcellular location">
    <subcellularLocation>
        <location evidence="1 10">Cell membrane</location>
        <topology evidence="1 10">Multi-pass membrane protein</topology>
    </subcellularLocation>
</comment>
<evidence type="ECO:0000256" key="3">
    <source>
        <dbReference type="ARBA" id="ARBA00022692"/>
    </source>
</evidence>
<dbReference type="GO" id="GO:0005886">
    <property type="term" value="C:plasma membrane"/>
    <property type="evidence" value="ECO:0007669"/>
    <property type="project" value="UniProtKB-SubCell"/>
</dbReference>
<evidence type="ECO:0000256" key="7">
    <source>
        <dbReference type="ARBA" id="ARBA00035120"/>
    </source>
</evidence>
<keyword evidence="4 10" id="KW-1133">Transmembrane helix</keyword>
<dbReference type="Pfam" id="PF02537">
    <property type="entry name" value="CRCB"/>
    <property type="match status" value="1"/>
</dbReference>
<dbReference type="GO" id="GO:0140114">
    <property type="term" value="P:cellular detoxification of fluoride"/>
    <property type="evidence" value="ECO:0007669"/>
    <property type="project" value="UniProtKB-UniRule"/>
</dbReference>
<dbReference type="PANTHER" id="PTHR28259">
    <property type="entry name" value="FLUORIDE EXPORT PROTEIN 1-RELATED"/>
    <property type="match status" value="1"/>
</dbReference>
<keyword evidence="10" id="KW-0479">Metal-binding</keyword>
<organism evidence="11 12">
    <name type="scientific">Thermincola ferriacetica</name>
    <dbReference type="NCBI Taxonomy" id="281456"/>
    <lineage>
        <taxon>Bacteria</taxon>
        <taxon>Bacillati</taxon>
        <taxon>Bacillota</taxon>
        <taxon>Clostridia</taxon>
        <taxon>Eubacteriales</taxon>
        <taxon>Thermincolaceae</taxon>
        <taxon>Thermincola</taxon>
    </lineage>
</organism>
<dbReference type="GO" id="GO:0062054">
    <property type="term" value="F:fluoride channel activity"/>
    <property type="evidence" value="ECO:0007669"/>
    <property type="project" value="UniProtKB-UniRule"/>
</dbReference>
<feature type="transmembrane region" description="Helical" evidence="10">
    <location>
        <begin position="30"/>
        <end position="54"/>
    </location>
</feature>
<keyword evidence="5 10" id="KW-0472">Membrane</keyword>
<dbReference type="InterPro" id="IPR003691">
    <property type="entry name" value="FluC"/>
</dbReference>